<evidence type="ECO:0000313" key="2">
    <source>
        <dbReference type="Proteomes" id="UP001207742"/>
    </source>
</evidence>
<comment type="caution">
    <text evidence="1">The sequence shown here is derived from an EMBL/GenBank/DDBJ whole genome shotgun (WGS) entry which is preliminary data.</text>
</comment>
<sequence>MEKYLLVISCELLNEMGILVAHRLKAVVPVRPQIADTYQFETHYKSVMIQLTDIRCLPGYPGLKLLHCKGEEVDETGNIQGRVPETAFRMVE</sequence>
<gene>
    <name evidence="1" type="ORF">OL497_09220</name>
</gene>
<dbReference type="RefSeq" id="WP_264729591.1">
    <property type="nucleotide sequence ID" value="NZ_JAPDNR010000001.1"/>
</dbReference>
<dbReference type="Proteomes" id="UP001207742">
    <property type="component" value="Unassembled WGS sequence"/>
</dbReference>
<dbReference type="InterPro" id="IPR045996">
    <property type="entry name" value="DUF5952"/>
</dbReference>
<proteinExistence type="predicted"/>
<protein>
    <submittedName>
        <fullName evidence="1">Uncharacterized protein</fullName>
    </submittedName>
</protein>
<organism evidence="1 2">
    <name type="scientific">Chitinophaga nivalis</name>
    <dbReference type="NCBI Taxonomy" id="2991709"/>
    <lineage>
        <taxon>Bacteria</taxon>
        <taxon>Pseudomonadati</taxon>
        <taxon>Bacteroidota</taxon>
        <taxon>Chitinophagia</taxon>
        <taxon>Chitinophagales</taxon>
        <taxon>Chitinophagaceae</taxon>
        <taxon>Chitinophaga</taxon>
    </lineage>
</organism>
<dbReference type="Pfam" id="PF19377">
    <property type="entry name" value="DUF5952"/>
    <property type="match status" value="1"/>
</dbReference>
<accession>A0ABT3IJD5</accession>
<dbReference type="EMBL" id="JAPDNS010000001">
    <property type="protein sequence ID" value="MCW3484072.1"/>
    <property type="molecule type" value="Genomic_DNA"/>
</dbReference>
<keyword evidence="2" id="KW-1185">Reference proteome</keyword>
<reference evidence="1 2" key="1">
    <citation type="submission" date="2022-10" db="EMBL/GenBank/DDBJ databases">
        <title>Chitinophaga nivalis PC15 sp. nov., isolated from Pyeongchang county, South Korea.</title>
        <authorList>
            <person name="Trinh H.N."/>
        </authorList>
    </citation>
    <scope>NUCLEOTIDE SEQUENCE [LARGE SCALE GENOMIC DNA]</scope>
    <source>
        <strain evidence="1 2">PC14</strain>
    </source>
</reference>
<evidence type="ECO:0000313" key="1">
    <source>
        <dbReference type="EMBL" id="MCW3484072.1"/>
    </source>
</evidence>
<name>A0ABT3IJD5_9BACT</name>